<dbReference type="EMBL" id="AEEG01000003">
    <property type="protein sequence ID" value="EFL95688.1"/>
    <property type="molecule type" value="Genomic_DNA"/>
</dbReference>
<feature type="transmembrane region" description="Helical" evidence="12">
    <location>
        <begin position="41"/>
        <end position="63"/>
    </location>
</feature>
<evidence type="ECO:0000256" key="12">
    <source>
        <dbReference type="HAMAP-Rule" id="MF_01916"/>
    </source>
</evidence>
<evidence type="ECO:0000256" key="10">
    <source>
        <dbReference type="ARBA" id="ARBA00023209"/>
    </source>
</evidence>
<dbReference type="Pfam" id="PF13091">
    <property type="entry name" value="PLDc_2"/>
    <property type="match status" value="2"/>
</dbReference>
<feature type="active site" evidence="12">
    <location>
        <position position="434"/>
    </location>
</feature>
<comment type="function">
    <text evidence="12">Catalyzes the reversible phosphatidyl group transfer from one phosphatidylglycerol molecule to another to form cardiolipin (CL) (diphosphatidylglycerol) and glycerol.</text>
</comment>
<protein>
    <recommendedName>
        <fullName evidence="12 13">Cardiolipin synthase</fullName>
        <shortName evidence="12">CL synthase</shortName>
        <ecNumber evidence="12 13">2.7.8.-</ecNumber>
    </recommendedName>
</protein>
<feature type="domain" description="PLD phosphodiesterase" evidence="14">
    <location>
        <begin position="429"/>
        <end position="456"/>
    </location>
</feature>
<dbReference type="NCBIfam" id="TIGR04265">
    <property type="entry name" value="bac_cardiolipin"/>
    <property type="match status" value="1"/>
</dbReference>
<dbReference type="SMART" id="SM00155">
    <property type="entry name" value="PLDc"/>
    <property type="match status" value="2"/>
</dbReference>
<feature type="active site" evidence="12">
    <location>
        <position position="258"/>
    </location>
</feature>
<feature type="active site" evidence="12">
    <location>
        <position position="256"/>
    </location>
</feature>
<dbReference type="GO" id="GO:0032049">
    <property type="term" value="P:cardiolipin biosynthetic process"/>
    <property type="evidence" value="ECO:0007669"/>
    <property type="project" value="UniProtKB-UniRule"/>
</dbReference>
<dbReference type="InterPro" id="IPR001736">
    <property type="entry name" value="PLipase_D/transphosphatidylase"/>
</dbReference>
<evidence type="ECO:0000256" key="13">
    <source>
        <dbReference type="NCBIfam" id="TIGR04265"/>
    </source>
</evidence>
<dbReference type="EC" id="2.7.8.-" evidence="12 13"/>
<reference evidence="15" key="1">
    <citation type="submission" date="2010-07" db="EMBL/GenBank/DDBJ databases">
        <authorList>
            <person name="Muzny D."/>
            <person name="Qin X."/>
            <person name="Deng J."/>
            <person name="Jiang H."/>
            <person name="Liu Y."/>
            <person name="Qu J."/>
            <person name="Song X.-Z."/>
            <person name="Zhang L."/>
            <person name="Thornton R."/>
            <person name="Coyle M."/>
            <person name="Francisco L."/>
            <person name="Jackson L."/>
            <person name="Javaid M."/>
            <person name="Korchina V."/>
            <person name="Kovar C."/>
            <person name="Mata R."/>
            <person name="Mathew T."/>
            <person name="Ngo R."/>
            <person name="Nguyen L."/>
            <person name="Nguyen N."/>
            <person name="Okwuonu G."/>
            <person name="Ongeri F."/>
            <person name="Pham C."/>
            <person name="Simmons D."/>
            <person name="Wilczek-Boney K."/>
            <person name="Hale W."/>
            <person name="Jakkamsetti A."/>
            <person name="Pham P."/>
            <person name="Ruth R."/>
            <person name="San Lucas F."/>
            <person name="Warren J."/>
            <person name="Zhang J."/>
            <person name="Zhao Z."/>
            <person name="Zhou C."/>
            <person name="Zhu D."/>
            <person name="Lee S."/>
            <person name="Bess C."/>
            <person name="Blankenburg K."/>
            <person name="Forbes L."/>
            <person name="Fu Q."/>
            <person name="Gubbala S."/>
            <person name="Hirani K."/>
            <person name="Jayaseelan J.C."/>
            <person name="Lara F."/>
            <person name="Munidasa M."/>
            <person name="Palculict T."/>
            <person name="Patil S."/>
            <person name="Pu L.-L."/>
            <person name="Saada N."/>
            <person name="Tang L."/>
            <person name="Weissenberger G."/>
            <person name="Zhu Y."/>
            <person name="Hemphill L."/>
            <person name="Shang Y."/>
            <person name="Youmans B."/>
            <person name="Ayvaz T."/>
            <person name="Ross M."/>
            <person name="Santibanez J."/>
            <person name="Aqrawi P."/>
            <person name="Gross S."/>
            <person name="Joshi V."/>
            <person name="Fowler G."/>
            <person name="Nazareth L."/>
            <person name="Reid J."/>
            <person name="Worley K."/>
            <person name="Petrosino J."/>
            <person name="Highlander S."/>
            <person name="Gibbs R."/>
        </authorList>
    </citation>
    <scope>NUCLEOTIDE SEQUENCE [LARGE SCALE GENOMIC DNA]</scope>
    <source>
        <strain evidence="15">DSM 20284</strain>
    </source>
</reference>
<dbReference type="Gene3D" id="3.30.870.10">
    <property type="entry name" value="Endonuclease Chain A"/>
    <property type="match status" value="2"/>
</dbReference>
<keyword evidence="7 12" id="KW-1133">Transmembrane helix</keyword>
<feature type="active site" evidence="12">
    <location>
        <position position="436"/>
    </location>
</feature>
<evidence type="ECO:0000256" key="8">
    <source>
        <dbReference type="ARBA" id="ARBA00023098"/>
    </source>
</evidence>
<evidence type="ECO:0000256" key="4">
    <source>
        <dbReference type="ARBA" id="ARBA00022679"/>
    </source>
</evidence>
<evidence type="ECO:0000256" key="6">
    <source>
        <dbReference type="ARBA" id="ARBA00022737"/>
    </source>
</evidence>
<dbReference type="HAMAP" id="MF_01916">
    <property type="entry name" value="Cardiolipin_synth_Cls"/>
    <property type="match status" value="1"/>
</dbReference>
<dbReference type="InterPro" id="IPR022924">
    <property type="entry name" value="Cardiolipin_synthase"/>
</dbReference>
<evidence type="ECO:0000259" key="14">
    <source>
        <dbReference type="PROSITE" id="PS50035"/>
    </source>
</evidence>
<sequence length="516" mass="58679">MSYNELTRNGSVSNGIQAGNLAISSLFDTLKEQRGVKGGSAMLLASVVGYLLNLLFAFGIALMEKRDISAAWAWLLVIVLLPGIGLIIYLFFGWKLSQRQIFNLKAQKHLGISDMADHQKQSAQNRVSLSTTLENDLVTMFLNTDDAILTSQNDLQILTDGQAKFKKLFQDLRGAQHHINIEYFTIYDDDLGHQLREILVKKAREGVRVRVLYDLFGSKGAKQKFFRPLIAAGGEVTPFMRSKFGYYSFRINFRNHRKIVVIDGSIGYIGGFNVGDQYLGKNRRFGNWRDTHLRLVGSVVLQLQSRFFMDWNASVTDPKLTFSLNYFPQTALEKKLPMQIVSSGPENDIQKIKQGYIKMIMGAKHSIWIETPYFIPDDALMEALLIALRSGIQVWMVIPKMPDHPFVYRATEYYAKQLLAAGARVFAYQKGFMHAKTIVVDQSITSVGSANWDIRSFKLNFEANAFIYDAKVAQKMIAIMKQDVKDAHELDEQYFASQSRWKKFRQLASRMIAPIL</sequence>
<accession>E0NFW9</accession>
<dbReference type="eggNOG" id="COG1502">
    <property type="taxonomic scope" value="Bacteria"/>
</dbReference>
<name>E0NFW9_PEDAC</name>
<comment type="subcellular location">
    <subcellularLocation>
        <location evidence="1 12">Cell membrane</location>
        <topology evidence="1 12">Multi-pass membrane protein</topology>
    </subcellularLocation>
</comment>
<keyword evidence="16" id="KW-1185">Reference proteome</keyword>
<evidence type="ECO:0000256" key="2">
    <source>
        <dbReference type="ARBA" id="ARBA00022475"/>
    </source>
</evidence>
<dbReference type="GO" id="GO:0016787">
    <property type="term" value="F:hydrolase activity"/>
    <property type="evidence" value="ECO:0007669"/>
    <property type="project" value="UniProtKB-KW"/>
</dbReference>
<evidence type="ECO:0000313" key="15">
    <source>
        <dbReference type="EMBL" id="EFL95688.1"/>
    </source>
</evidence>
<dbReference type="HOGENOM" id="CLU_038053_1_1_9"/>
<dbReference type="PROSITE" id="PS50035">
    <property type="entry name" value="PLD"/>
    <property type="match status" value="2"/>
</dbReference>
<proteinExistence type="inferred from homology"/>
<comment type="similarity">
    <text evidence="12">Belongs to the phospholipase D family. Cardiolipin synthase subfamily.</text>
</comment>
<dbReference type="AlphaFoldDB" id="E0NFW9"/>
<gene>
    <name evidence="15" type="primary">cls</name>
    <name evidence="15" type="ORF">HMPREF0623_0724</name>
</gene>
<keyword evidence="5 12" id="KW-0812">Transmembrane</keyword>
<keyword evidence="15" id="KW-0378">Hydrolase</keyword>
<feature type="domain" description="PLD phosphodiesterase" evidence="14">
    <location>
        <begin position="251"/>
        <end position="278"/>
    </location>
</feature>
<keyword evidence="4 12" id="KW-0808">Transferase</keyword>
<organism evidence="15 16">
    <name type="scientific">Pediococcus acidilactici DSM 20284</name>
    <dbReference type="NCBI Taxonomy" id="862514"/>
    <lineage>
        <taxon>Bacteria</taxon>
        <taxon>Bacillati</taxon>
        <taxon>Bacillota</taxon>
        <taxon>Bacilli</taxon>
        <taxon>Lactobacillales</taxon>
        <taxon>Lactobacillaceae</taxon>
        <taxon>Pediococcus</taxon>
        <taxon>Pediococcus acidilactici group</taxon>
    </lineage>
</organism>
<keyword evidence="6" id="KW-0677">Repeat</keyword>
<evidence type="ECO:0000256" key="9">
    <source>
        <dbReference type="ARBA" id="ARBA00023136"/>
    </source>
</evidence>
<keyword evidence="10 12" id="KW-0594">Phospholipid biosynthesis</keyword>
<feature type="active site" evidence="12">
    <location>
        <position position="263"/>
    </location>
</feature>
<keyword evidence="11 12" id="KW-1208">Phospholipid metabolism</keyword>
<evidence type="ECO:0000313" key="16">
    <source>
        <dbReference type="Proteomes" id="UP000004470"/>
    </source>
</evidence>
<evidence type="ECO:0000256" key="7">
    <source>
        <dbReference type="ARBA" id="ARBA00022989"/>
    </source>
</evidence>
<comment type="catalytic activity">
    <reaction evidence="12">
        <text>2 a 1,2-diacyl-sn-glycero-3-phospho-(1'-sn-glycerol) = a cardiolipin + glycerol</text>
        <dbReference type="Rhea" id="RHEA:31451"/>
        <dbReference type="ChEBI" id="CHEBI:17754"/>
        <dbReference type="ChEBI" id="CHEBI:62237"/>
        <dbReference type="ChEBI" id="CHEBI:64716"/>
    </reaction>
</comment>
<evidence type="ECO:0000256" key="5">
    <source>
        <dbReference type="ARBA" id="ARBA00022692"/>
    </source>
</evidence>
<dbReference type="Pfam" id="PF13396">
    <property type="entry name" value="PLDc_N"/>
    <property type="match status" value="1"/>
</dbReference>
<dbReference type="PANTHER" id="PTHR21248:SF22">
    <property type="entry name" value="PHOSPHOLIPASE D"/>
    <property type="match status" value="1"/>
</dbReference>
<evidence type="ECO:0000256" key="3">
    <source>
        <dbReference type="ARBA" id="ARBA00022516"/>
    </source>
</evidence>
<evidence type="ECO:0000256" key="11">
    <source>
        <dbReference type="ARBA" id="ARBA00023264"/>
    </source>
</evidence>
<dbReference type="SUPFAM" id="SSF56024">
    <property type="entry name" value="Phospholipase D/nuclease"/>
    <property type="match status" value="2"/>
</dbReference>
<dbReference type="GO" id="GO:0008808">
    <property type="term" value="F:cardiolipin synthase activity"/>
    <property type="evidence" value="ECO:0007669"/>
    <property type="project" value="UniProtKB-UniRule"/>
</dbReference>
<dbReference type="GO" id="GO:0005886">
    <property type="term" value="C:plasma membrane"/>
    <property type="evidence" value="ECO:0007669"/>
    <property type="project" value="UniProtKB-SubCell"/>
</dbReference>
<dbReference type="FunFam" id="3.30.870.10:FF:000014">
    <property type="entry name" value="Cardiolipin synthase"/>
    <property type="match status" value="1"/>
</dbReference>
<comment type="caution">
    <text evidence="15">The sequence shown here is derived from an EMBL/GenBank/DDBJ whole genome shotgun (WGS) entry which is preliminary data.</text>
</comment>
<keyword evidence="9 12" id="KW-0472">Membrane</keyword>
<dbReference type="InterPro" id="IPR030874">
    <property type="entry name" value="Cardiolipin_synth_Firmi"/>
</dbReference>
<dbReference type="PANTHER" id="PTHR21248">
    <property type="entry name" value="CARDIOLIPIN SYNTHASE"/>
    <property type="match status" value="1"/>
</dbReference>
<dbReference type="CDD" id="cd09112">
    <property type="entry name" value="PLDc_CLS_2"/>
    <property type="match status" value="1"/>
</dbReference>
<dbReference type="InterPro" id="IPR027379">
    <property type="entry name" value="CLS_N"/>
</dbReference>
<keyword evidence="2 12" id="KW-1003">Cell membrane</keyword>
<feature type="active site" evidence="12">
    <location>
        <position position="441"/>
    </location>
</feature>
<keyword evidence="8 12" id="KW-0443">Lipid metabolism</keyword>
<keyword evidence="3 12" id="KW-0444">Lipid biosynthesis</keyword>
<feature type="transmembrane region" description="Helical" evidence="12">
    <location>
        <begin position="69"/>
        <end position="92"/>
    </location>
</feature>
<dbReference type="InterPro" id="IPR025202">
    <property type="entry name" value="PLD-like_dom"/>
</dbReference>
<dbReference type="Proteomes" id="UP000004470">
    <property type="component" value="Unassembled WGS sequence"/>
</dbReference>
<evidence type="ECO:0000256" key="1">
    <source>
        <dbReference type="ARBA" id="ARBA00004651"/>
    </source>
</evidence>
<dbReference type="CDD" id="cd09110">
    <property type="entry name" value="PLDc_CLS_1"/>
    <property type="match status" value="1"/>
</dbReference>